<evidence type="ECO:0000313" key="2">
    <source>
        <dbReference type="EMBL" id="MDT3404275.1"/>
    </source>
</evidence>
<organism evidence="2 3">
    <name type="scientific">Mucilaginibacter terrae</name>
    <dbReference type="NCBI Taxonomy" id="1955052"/>
    <lineage>
        <taxon>Bacteria</taxon>
        <taxon>Pseudomonadati</taxon>
        <taxon>Bacteroidota</taxon>
        <taxon>Sphingobacteriia</taxon>
        <taxon>Sphingobacteriales</taxon>
        <taxon>Sphingobacteriaceae</taxon>
        <taxon>Mucilaginibacter</taxon>
    </lineage>
</organism>
<reference evidence="3" key="1">
    <citation type="submission" date="2023-07" db="EMBL/GenBank/DDBJ databases">
        <title>Functional and genomic diversity of the sorghum phyllosphere microbiome.</title>
        <authorList>
            <person name="Shade A."/>
        </authorList>
    </citation>
    <scope>NUCLEOTIDE SEQUENCE [LARGE SCALE GENOMIC DNA]</scope>
    <source>
        <strain evidence="3">SORGH_AS_0422</strain>
    </source>
</reference>
<keyword evidence="1" id="KW-1133">Transmembrane helix</keyword>
<gene>
    <name evidence="2" type="ORF">QE417_003347</name>
</gene>
<accession>A0ABU3GX92</accession>
<feature type="transmembrane region" description="Helical" evidence="1">
    <location>
        <begin position="47"/>
        <end position="68"/>
    </location>
</feature>
<keyword evidence="3" id="KW-1185">Reference proteome</keyword>
<comment type="caution">
    <text evidence="2">The sequence shown here is derived from an EMBL/GenBank/DDBJ whole genome shotgun (WGS) entry which is preliminary data.</text>
</comment>
<proteinExistence type="predicted"/>
<dbReference type="Proteomes" id="UP001258315">
    <property type="component" value="Unassembled WGS sequence"/>
</dbReference>
<dbReference type="EMBL" id="JAVLVU010000001">
    <property type="protein sequence ID" value="MDT3404275.1"/>
    <property type="molecule type" value="Genomic_DNA"/>
</dbReference>
<evidence type="ECO:0000313" key="3">
    <source>
        <dbReference type="Proteomes" id="UP001258315"/>
    </source>
</evidence>
<name>A0ABU3GX92_9SPHI</name>
<sequence length="109" mass="12641">MLFSKHSPKSREARDRLAHWIAGFLIRSMRRIALWLNDRFNQFPRKIQLRCFWAFVALISLLIGVTSLKFRTMAHVKITAYRPAAIGQPSPAVPHLIQEQVTDSLTKKQ</sequence>
<dbReference type="RefSeq" id="WP_311951609.1">
    <property type="nucleotide sequence ID" value="NZ_JAVLVU010000001.1"/>
</dbReference>
<evidence type="ECO:0000256" key="1">
    <source>
        <dbReference type="SAM" id="Phobius"/>
    </source>
</evidence>
<protein>
    <submittedName>
        <fullName evidence="2">Uncharacterized protein</fullName>
    </submittedName>
</protein>
<keyword evidence="1" id="KW-0812">Transmembrane</keyword>
<keyword evidence="1" id="KW-0472">Membrane</keyword>